<reference evidence="3 4" key="1">
    <citation type="submission" date="2022-06" db="EMBL/GenBank/DDBJ databases">
        <title>New Species of the Genus Actinoplanes, ActinopZanes ferrugineus.</title>
        <authorList>
            <person name="Ding P."/>
        </authorList>
    </citation>
    <scope>NUCLEOTIDE SEQUENCE [LARGE SCALE GENOMIC DNA]</scope>
    <source>
        <strain evidence="3 4">TRM88003</strain>
    </source>
</reference>
<dbReference type="Proteomes" id="UP001523369">
    <property type="component" value="Unassembled WGS sequence"/>
</dbReference>
<dbReference type="PROSITE" id="PS51257">
    <property type="entry name" value="PROKAR_LIPOPROTEIN"/>
    <property type="match status" value="1"/>
</dbReference>
<feature type="signal peptide" evidence="2">
    <location>
        <begin position="1"/>
        <end position="28"/>
    </location>
</feature>
<evidence type="ECO:0000256" key="2">
    <source>
        <dbReference type="SAM" id="SignalP"/>
    </source>
</evidence>
<dbReference type="InterPro" id="IPR044058">
    <property type="entry name" value="Lipoprotein_23"/>
</dbReference>
<evidence type="ECO:0000256" key="1">
    <source>
        <dbReference type="SAM" id="MobiDB-lite"/>
    </source>
</evidence>
<proteinExistence type="predicted"/>
<feature type="compositionally biased region" description="Low complexity" evidence="1">
    <location>
        <begin position="35"/>
        <end position="45"/>
    </location>
</feature>
<dbReference type="Pfam" id="PF18966">
    <property type="entry name" value="Lipoprotein_23"/>
    <property type="match status" value="1"/>
</dbReference>
<dbReference type="RefSeq" id="WP_253242744.1">
    <property type="nucleotide sequence ID" value="NZ_JAMYJR010000050.1"/>
</dbReference>
<accession>A0ABT1E1L9</accession>
<keyword evidence="4" id="KW-1185">Reference proteome</keyword>
<sequence length="206" mass="21470">MRPPTRTSPVAALAAAALFLGACQGDDAEQPPAQPSASPAAAGAPEAARVGAADSACTLPVTFGTAEDWTAKAVKMDEDDELFAALAQRGPMTMACEVDAKPAGLIGFLRVWTGKTADPRAGLTAFIGDRALKPVFTEVQIGGQPGLEVVYEQKSQLDDELEPERAFLVPTGKGLVTVSLDSFDSGEYEDMLPAYELAKSSLKING</sequence>
<feature type="region of interest" description="Disordered" evidence="1">
    <location>
        <begin position="25"/>
        <end position="45"/>
    </location>
</feature>
<organism evidence="3 4">
    <name type="scientific">Paractinoplanes aksuensis</name>
    <dbReference type="NCBI Taxonomy" id="2939490"/>
    <lineage>
        <taxon>Bacteria</taxon>
        <taxon>Bacillati</taxon>
        <taxon>Actinomycetota</taxon>
        <taxon>Actinomycetes</taxon>
        <taxon>Micromonosporales</taxon>
        <taxon>Micromonosporaceae</taxon>
        <taxon>Paractinoplanes</taxon>
    </lineage>
</organism>
<gene>
    <name evidence="3" type="ORF">M1L60_39675</name>
</gene>
<evidence type="ECO:0000313" key="4">
    <source>
        <dbReference type="Proteomes" id="UP001523369"/>
    </source>
</evidence>
<protein>
    <submittedName>
        <fullName evidence="3">Lipoprotein</fullName>
    </submittedName>
</protein>
<feature type="chain" id="PRO_5046034664" evidence="2">
    <location>
        <begin position="29"/>
        <end position="206"/>
    </location>
</feature>
<dbReference type="EMBL" id="JAMYJR010000050">
    <property type="protein sequence ID" value="MCO8276718.1"/>
    <property type="molecule type" value="Genomic_DNA"/>
</dbReference>
<evidence type="ECO:0000313" key="3">
    <source>
        <dbReference type="EMBL" id="MCO8276718.1"/>
    </source>
</evidence>
<comment type="caution">
    <text evidence="3">The sequence shown here is derived from an EMBL/GenBank/DDBJ whole genome shotgun (WGS) entry which is preliminary data.</text>
</comment>
<keyword evidence="3" id="KW-0449">Lipoprotein</keyword>
<keyword evidence="2" id="KW-0732">Signal</keyword>
<name>A0ABT1E1L9_9ACTN</name>